<dbReference type="GO" id="GO:0006508">
    <property type="term" value="P:proteolysis"/>
    <property type="evidence" value="ECO:0007669"/>
    <property type="project" value="InterPro"/>
</dbReference>
<accession>A0A9P1FEG5</accession>
<feature type="region of interest" description="Disordered" evidence="1">
    <location>
        <begin position="261"/>
        <end position="287"/>
    </location>
</feature>
<proteinExistence type="predicted"/>
<dbReference type="Proteomes" id="UP001152797">
    <property type="component" value="Unassembled WGS sequence"/>
</dbReference>
<evidence type="ECO:0000313" key="4">
    <source>
        <dbReference type="Proteomes" id="UP001152797"/>
    </source>
</evidence>
<gene>
    <name evidence="2" type="ORF">C1SCF055_LOCUS2427</name>
</gene>
<comment type="caution">
    <text evidence="2">The sequence shown here is derived from an EMBL/GenBank/DDBJ whole genome shotgun (WGS) entry which is preliminary data.</text>
</comment>
<keyword evidence="4" id="KW-1185">Reference proteome</keyword>
<dbReference type="EMBL" id="CAMXCT020000113">
    <property type="protein sequence ID" value="CAL1127359.1"/>
    <property type="molecule type" value="Genomic_DNA"/>
</dbReference>
<feature type="compositionally biased region" description="Polar residues" evidence="1">
    <location>
        <begin position="277"/>
        <end position="287"/>
    </location>
</feature>
<evidence type="ECO:0000256" key="1">
    <source>
        <dbReference type="SAM" id="MobiDB-lite"/>
    </source>
</evidence>
<dbReference type="PROSITE" id="PS00141">
    <property type="entry name" value="ASP_PROTEASE"/>
    <property type="match status" value="1"/>
</dbReference>
<protein>
    <submittedName>
        <fullName evidence="3">CCHC-type domain-containing protein</fullName>
    </submittedName>
</protein>
<name>A0A9P1FEG5_9DINO</name>
<feature type="region of interest" description="Disordered" evidence="1">
    <location>
        <begin position="1"/>
        <end position="25"/>
    </location>
</feature>
<sequence>MGHWKAECPQRDGASAPPPANPPAAAAANVVEMDPPDADDAHDDLEIFTDADLVKQVPIRKRMNPPCPMPARTTNVEVLPSLPVLHASEDHGAHAILDTGASRCIIGSKMLDQLLQRLPEDIRSTVQKKPSQIKFRFGNNQTLTSMYRVLLPLQGSAHERETANTIMGTLTLVLQVSMNMIEVNSPDHAEEEHMPQLTNQLQAIALLQRLAESQNKKMPTQGLPMMTIPTLNMNADSMPISATLSDEENDDFSVISSAQATSTAAKTIQKPKKSPTRETAASHSTPTLPNEHAYQVQIYGDPAPMQLTLAEWGQRKVTWGKKHPGKTYYQVLSEDMGYFEWSLQRYRSLPPHQQDFVDYCRAQLEADATQDRLKAVNVRRHS</sequence>
<dbReference type="GO" id="GO:0004190">
    <property type="term" value="F:aspartic-type endopeptidase activity"/>
    <property type="evidence" value="ECO:0007669"/>
    <property type="project" value="InterPro"/>
</dbReference>
<evidence type="ECO:0000313" key="3">
    <source>
        <dbReference type="EMBL" id="CAL4761296.1"/>
    </source>
</evidence>
<dbReference type="EMBL" id="CAMXCT030000113">
    <property type="protein sequence ID" value="CAL4761296.1"/>
    <property type="molecule type" value="Genomic_DNA"/>
</dbReference>
<reference evidence="2" key="1">
    <citation type="submission" date="2022-10" db="EMBL/GenBank/DDBJ databases">
        <authorList>
            <person name="Chen Y."/>
            <person name="Dougan E. K."/>
            <person name="Chan C."/>
            <person name="Rhodes N."/>
            <person name="Thang M."/>
        </authorList>
    </citation>
    <scope>NUCLEOTIDE SEQUENCE</scope>
</reference>
<dbReference type="InterPro" id="IPR001969">
    <property type="entry name" value="Aspartic_peptidase_AS"/>
</dbReference>
<dbReference type="AlphaFoldDB" id="A0A9P1FEG5"/>
<organism evidence="2">
    <name type="scientific">Cladocopium goreaui</name>
    <dbReference type="NCBI Taxonomy" id="2562237"/>
    <lineage>
        <taxon>Eukaryota</taxon>
        <taxon>Sar</taxon>
        <taxon>Alveolata</taxon>
        <taxon>Dinophyceae</taxon>
        <taxon>Suessiales</taxon>
        <taxon>Symbiodiniaceae</taxon>
        <taxon>Cladocopium</taxon>
    </lineage>
</organism>
<reference evidence="3 4" key="2">
    <citation type="submission" date="2024-05" db="EMBL/GenBank/DDBJ databases">
        <authorList>
            <person name="Chen Y."/>
            <person name="Shah S."/>
            <person name="Dougan E. K."/>
            <person name="Thang M."/>
            <person name="Chan C."/>
        </authorList>
    </citation>
    <scope>NUCLEOTIDE SEQUENCE [LARGE SCALE GENOMIC DNA]</scope>
</reference>
<feature type="compositionally biased region" description="Basic and acidic residues" evidence="1">
    <location>
        <begin position="1"/>
        <end position="10"/>
    </location>
</feature>
<dbReference type="EMBL" id="CAMXCT010000113">
    <property type="protein sequence ID" value="CAI3973984.1"/>
    <property type="molecule type" value="Genomic_DNA"/>
</dbReference>
<evidence type="ECO:0000313" key="2">
    <source>
        <dbReference type="EMBL" id="CAI3973984.1"/>
    </source>
</evidence>